<comment type="caution">
    <text evidence="2">The sequence shown here is derived from an EMBL/GenBank/DDBJ whole genome shotgun (WGS) entry which is preliminary data.</text>
</comment>
<evidence type="ECO:0000313" key="3">
    <source>
        <dbReference type="Proteomes" id="UP001292094"/>
    </source>
</evidence>
<dbReference type="AlphaFoldDB" id="A0AAE1PTX7"/>
<dbReference type="EMBL" id="JAWZYT010002273">
    <property type="protein sequence ID" value="KAK4305449.1"/>
    <property type="molecule type" value="Genomic_DNA"/>
</dbReference>
<organism evidence="2 3">
    <name type="scientific">Petrolisthes manimaculis</name>
    <dbReference type="NCBI Taxonomy" id="1843537"/>
    <lineage>
        <taxon>Eukaryota</taxon>
        <taxon>Metazoa</taxon>
        <taxon>Ecdysozoa</taxon>
        <taxon>Arthropoda</taxon>
        <taxon>Crustacea</taxon>
        <taxon>Multicrustacea</taxon>
        <taxon>Malacostraca</taxon>
        <taxon>Eumalacostraca</taxon>
        <taxon>Eucarida</taxon>
        <taxon>Decapoda</taxon>
        <taxon>Pleocyemata</taxon>
        <taxon>Anomura</taxon>
        <taxon>Galatheoidea</taxon>
        <taxon>Porcellanidae</taxon>
        <taxon>Petrolisthes</taxon>
    </lineage>
</organism>
<evidence type="ECO:0000313" key="1">
    <source>
        <dbReference type="EMBL" id="KAK4305449.1"/>
    </source>
</evidence>
<gene>
    <name evidence="2" type="ORF">Pmani_015428</name>
    <name evidence="1" type="ORF">Pmani_022657</name>
</gene>
<name>A0AAE1PTX7_9EUCA</name>
<reference evidence="2" key="1">
    <citation type="submission" date="2023-11" db="EMBL/GenBank/DDBJ databases">
        <title>Genome assemblies of two species of porcelain crab, Petrolisthes cinctipes and Petrolisthes manimaculis (Anomura: Porcellanidae).</title>
        <authorList>
            <person name="Angst P."/>
        </authorList>
    </citation>
    <scope>NUCLEOTIDE SEQUENCE</scope>
    <source>
        <strain evidence="2">PB745_02</strain>
        <tissue evidence="2">Gill</tissue>
    </source>
</reference>
<dbReference type="Proteomes" id="UP001292094">
    <property type="component" value="Unassembled WGS sequence"/>
</dbReference>
<proteinExistence type="predicted"/>
<dbReference type="EMBL" id="JAWZYT010001336">
    <property type="protein sequence ID" value="KAK4313212.1"/>
    <property type="molecule type" value="Genomic_DNA"/>
</dbReference>
<sequence length="247" mass="28122">MMVVTSTLEDELTSVLDTWYNRGLRKLWSTWPASTELICGSRPDVSFFFPHLDLANYRNYMKCLSCSIESPIISLKGLFLDLTATLILAGLFSALEGCWLSTFAPSRQPTRPIWPPMETIITVTEPEKVQKRTGVEPKLASFNSRTWSEIQDVELIHHVELSIVVEADEDQELSIVLEFEFENCFSWQETARTLQDELQKQLPEKLECQGKILEKVEDLVKGILSSEFYTEKNCTNSGDDAVDGDEQ</sequence>
<keyword evidence="3" id="KW-1185">Reference proteome</keyword>
<evidence type="ECO:0000313" key="2">
    <source>
        <dbReference type="EMBL" id="KAK4313212.1"/>
    </source>
</evidence>
<protein>
    <submittedName>
        <fullName evidence="2">Uncharacterized protein</fullName>
    </submittedName>
</protein>
<accession>A0AAE1PTX7</accession>